<evidence type="ECO:0000313" key="2">
    <source>
        <dbReference type="EMBL" id="CAH7682646.1"/>
    </source>
</evidence>
<gene>
    <name evidence="2" type="ORF">PPACK8108_LOCUS15679</name>
</gene>
<name>A0AAV0BAJ0_PHAPC</name>
<dbReference type="EMBL" id="CALTRL010004204">
    <property type="protein sequence ID" value="CAH7682646.1"/>
    <property type="molecule type" value="Genomic_DNA"/>
</dbReference>
<accession>A0AAV0BAJ0</accession>
<organism evidence="2 3">
    <name type="scientific">Phakopsora pachyrhizi</name>
    <name type="common">Asian soybean rust disease fungus</name>
    <dbReference type="NCBI Taxonomy" id="170000"/>
    <lineage>
        <taxon>Eukaryota</taxon>
        <taxon>Fungi</taxon>
        <taxon>Dikarya</taxon>
        <taxon>Basidiomycota</taxon>
        <taxon>Pucciniomycotina</taxon>
        <taxon>Pucciniomycetes</taxon>
        <taxon>Pucciniales</taxon>
        <taxon>Phakopsoraceae</taxon>
        <taxon>Phakopsora</taxon>
    </lineage>
</organism>
<evidence type="ECO:0000313" key="3">
    <source>
        <dbReference type="Proteomes" id="UP001153365"/>
    </source>
</evidence>
<proteinExistence type="predicted"/>
<keyword evidence="3" id="KW-1185">Reference proteome</keyword>
<dbReference type="Proteomes" id="UP001153365">
    <property type="component" value="Unassembled WGS sequence"/>
</dbReference>
<dbReference type="AlphaFoldDB" id="A0AAV0BAJ0"/>
<reference evidence="2" key="1">
    <citation type="submission" date="2022-06" db="EMBL/GenBank/DDBJ databases">
        <authorList>
            <consortium name="SYNGENTA / RWTH Aachen University"/>
        </authorList>
    </citation>
    <scope>NUCLEOTIDE SEQUENCE</scope>
</reference>
<protein>
    <submittedName>
        <fullName evidence="2">Uncharacterized protein</fullName>
    </submittedName>
</protein>
<feature type="compositionally biased region" description="Polar residues" evidence="1">
    <location>
        <begin position="60"/>
        <end position="77"/>
    </location>
</feature>
<feature type="region of interest" description="Disordered" evidence="1">
    <location>
        <begin position="29"/>
        <end position="94"/>
    </location>
</feature>
<feature type="compositionally biased region" description="Polar residues" evidence="1">
    <location>
        <begin position="42"/>
        <end position="52"/>
    </location>
</feature>
<sequence length="127" mass="13796">MKETQTGSKENKKLRILYSEQIQCEEACCPPDSKTPIDVEAENSSASPSRATPNRKAQDRFNSNTGRNTNADGNETVCSEGDISDTPGGITNGLQLEESKGALRIVPTLAKAKQTMFANCTRELEMV</sequence>
<evidence type="ECO:0000256" key="1">
    <source>
        <dbReference type="SAM" id="MobiDB-lite"/>
    </source>
</evidence>
<comment type="caution">
    <text evidence="2">The sequence shown here is derived from an EMBL/GenBank/DDBJ whole genome shotgun (WGS) entry which is preliminary data.</text>
</comment>